<dbReference type="FunCoup" id="A0A1D6NLI9">
    <property type="interactions" value="1475"/>
</dbReference>
<keyword evidence="4" id="KW-1133">Transmembrane helix</keyword>
<name>A0A1D6NLI9_MAIZE</name>
<organism evidence="7">
    <name type="scientific">Zea mays</name>
    <name type="common">Maize</name>
    <dbReference type="NCBI Taxonomy" id="4577"/>
    <lineage>
        <taxon>Eukaryota</taxon>
        <taxon>Viridiplantae</taxon>
        <taxon>Streptophyta</taxon>
        <taxon>Embryophyta</taxon>
        <taxon>Tracheophyta</taxon>
        <taxon>Spermatophyta</taxon>
        <taxon>Magnoliopsida</taxon>
        <taxon>Liliopsida</taxon>
        <taxon>Poales</taxon>
        <taxon>Poaceae</taxon>
        <taxon>PACMAD clade</taxon>
        <taxon>Panicoideae</taxon>
        <taxon>Andropogonodae</taxon>
        <taxon>Andropogoneae</taxon>
        <taxon>Tripsacinae</taxon>
        <taxon>Zea</taxon>
    </lineage>
</organism>
<gene>
    <name evidence="7" type="ORF">ZEAMMB73_Zm00001d044412</name>
</gene>
<dbReference type="EMBL" id="CM007649">
    <property type="protein sequence ID" value="ONM41086.1"/>
    <property type="molecule type" value="Genomic_DNA"/>
</dbReference>
<feature type="compositionally biased region" description="Low complexity" evidence="6">
    <location>
        <begin position="159"/>
        <end position="169"/>
    </location>
</feature>
<dbReference type="InterPro" id="IPR005344">
    <property type="entry name" value="TMEM33/Pom33"/>
</dbReference>
<sequence length="407" mass="45649">MGEEDASAGGDPQRLKRIAAAAYDYENDARWAGYWSNVLVPPHLASRPDVVDHFKRKFYQRYIVSFPHPYLPKPPRTVAARLDASLGSIGLDAPHAALSSIRLTLFSALVPGRMICSMKEPDPGLVVEPMSSMTSTQSSRPAAKSSATPSSENVRARDSGSSTRSTGTSQHPPAERTANSLQLDGRTINFSINAWVLVVASLGILPVLPNHISSKAYRLSLLGTICSSAYSLYGTYGKPRAWNMPAIQSWLQSIIVAKDFVHLMFSLMMFTSNVHFKIALLPVLCWALDHVARFLRRNFTHSSLYRKYLEDPCLWVETNNTTLSLLCSNAEITLGFLMIISLFSSRRNIIQTFMYFHLLKLMYHSPVTSGYHQSVWARIGRAVNPYIYRYAPFLNTPISAVQRWWLR</sequence>
<accession>A0A1D6NLI9</accession>
<dbReference type="InterPro" id="IPR051645">
    <property type="entry name" value="PER33/POM33_regulator"/>
</dbReference>
<dbReference type="PANTHER" id="PTHR12703:SF4">
    <property type="entry name" value="TRANSMEMBRANE PROTEIN 33"/>
    <property type="match status" value="1"/>
</dbReference>
<comment type="subcellular location">
    <subcellularLocation>
        <location evidence="1">Membrane</location>
        <topology evidence="1">Multi-pass membrane protein</topology>
    </subcellularLocation>
</comment>
<dbReference type="IntAct" id="A0A1D6NLI9">
    <property type="interactions" value="5"/>
</dbReference>
<dbReference type="PANTHER" id="PTHR12703">
    <property type="entry name" value="TRANSMEMBRANE PROTEIN 33"/>
    <property type="match status" value="1"/>
</dbReference>
<feature type="region of interest" description="Disordered" evidence="6">
    <location>
        <begin position="126"/>
        <end position="179"/>
    </location>
</feature>
<evidence type="ECO:0000256" key="2">
    <source>
        <dbReference type="ARBA" id="ARBA00007322"/>
    </source>
</evidence>
<reference evidence="7" key="1">
    <citation type="submission" date="2015-12" db="EMBL/GenBank/DDBJ databases">
        <title>Update maize B73 reference genome by single molecule sequencing technologies.</title>
        <authorList>
            <consortium name="Maize Genome Sequencing Project"/>
            <person name="Ware D."/>
        </authorList>
    </citation>
    <scope>NUCLEOTIDE SEQUENCE [LARGE SCALE GENOMIC DNA]</scope>
    <source>
        <tissue evidence="7">Seedling</tissue>
    </source>
</reference>
<dbReference type="Pfam" id="PF03661">
    <property type="entry name" value="TMEM33_Pom33"/>
    <property type="match status" value="1"/>
</dbReference>
<dbReference type="ExpressionAtlas" id="A0A1D6NLI9">
    <property type="expression patterns" value="baseline and differential"/>
</dbReference>
<evidence type="ECO:0008006" key="8">
    <source>
        <dbReference type="Google" id="ProtNLM"/>
    </source>
</evidence>
<keyword evidence="3" id="KW-0812">Transmembrane</keyword>
<evidence type="ECO:0000256" key="5">
    <source>
        <dbReference type="ARBA" id="ARBA00023136"/>
    </source>
</evidence>
<evidence type="ECO:0000256" key="4">
    <source>
        <dbReference type="ARBA" id="ARBA00022989"/>
    </source>
</evidence>
<proteinExistence type="inferred from homology"/>
<dbReference type="InParanoid" id="A0A1D6NLI9"/>
<dbReference type="GO" id="GO:0016020">
    <property type="term" value="C:membrane"/>
    <property type="evidence" value="ECO:0007669"/>
    <property type="project" value="UniProtKB-SubCell"/>
</dbReference>
<protein>
    <recommendedName>
        <fullName evidence="8">Transmembrane protein 33</fullName>
    </recommendedName>
</protein>
<feature type="compositionally biased region" description="Polar residues" evidence="6">
    <location>
        <begin position="131"/>
        <end position="153"/>
    </location>
</feature>
<evidence type="ECO:0000256" key="6">
    <source>
        <dbReference type="SAM" id="MobiDB-lite"/>
    </source>
</evidence>
<evidence type="ECO:0000256" key="1">
    <source>
        <dbReference type="ARBA" id="ARBA00004141"/>
    </source>
</evidence>
<dbReference type="AlphaFoldDB" id="A0A1D6NLI9"/>
<comment type="similarity">
    <text evidence="2">Belongs to the PER33/POM33 family.</text>
</comment>
<evidence type="ECO:0000313" key="7">
    <source>
        <dbReference type="EMBL" id="ONM41086.1"/>
    </source>
</evidence>
<evidence type="ECO:0000256" key="3">
    <source>
        <dbReference type="ARBA" id="ARBA00022692"/>
    </source>
</evidence>
<keyword evidence="5" id="KW-0472">Membrane</keyword>